<organism evidence="2 3">
    <name type="scientific">Nibribacter ruber</name>
    <dbReference type="NCBI Taxonomy" id="2698458"/>
    <lineage>
        <taxon>Bacteria</taxon>
        <taxon>Pseudomonadati</taxon>
        <taxon>Bacteroidota</taxon>
        <taxon>Cytophagia</taxon>
        <taxon>Cytophagales</taxon>
        <taxon>Hymenobacteraceae</taxon>
        <taxon>Nibribacter</taxon>
    </lineage>
</organism>
<dbReference type="InterPro" id="IPR025667">
    <property type="entry name" value="SprB_repeat"/>
</dbReference>
<keyword evidence="3" id="KW-1185">Reference proteome</keyword>
<keyword evidence="1" id="KW-0732">Signal</keyword>
<dbReference type="InterPro" id="IPR026341">
    <property type="entry name" value="T9SS_type_B"/>
</dbReference>
<sequence length="5699" mass="574539">MNTTSTPTLLPLFLLIFWLGQLTNSQAAFAQANTSPIYQVNLTGQPNGIWTSGELDRSGKACGATGNVNCIQFSITLDKNSAGLEFSIVGGPVPSGSMTYQVNCGTPVPVGQPICVTGTGPHVLTICMPGGAKNKFQVKSIAAFTPVADKPVSGGCTTTLQAPLAFETPSISWTDITGGGAYNKYLSCISGCATPTVTPDANAPAFVDYVVCGTSVQSPCSDLPFCDTVRVYFYKPPVIAINPTPAIICPGSSGVDLTGIVTGGSGTFTYLWTNSSGTLVGSNKTFTATTPGLYTLEVRTENYPSCQKFSATVNVVTDLSVNAGPDQLVCSLNPVRLAGSVSAATGGVWSGGSGTFSPSNTALNAVYTPTANELKAGSVKLTLTSTGNGSCSAVSDDVLISFYNMAVTLAGPSVICTGATASLTATVTGAEGAVTYKWNTGETTASIANKPAGTYTVTVTDGKACAVQKSFTVTQVVSPSDLAFTLTSTTCGASNGIIKASGVTNGTAPFTYSLNGGAFQTTNTFSGLIKGTYSVQVKDANGCVYTESVTLQDIPGPTGITFTSQPTTCGNSNGTITVTGVTGGTSPYTYSLNQGIYQTSGTFSALSAGTHTVMVKDANGCTFSKTVTVTNVAGPASFAITTGKTTCGNSNGSITVTGVTGGTSPYAYSLNGTTFQSASSFTNVAAGTYSITVKDANGCTVAQSVSVDNIAGPTALAASTVSSTCGNNNGQLTLIGVTGGTAPYTYSLNNGTFQSAGTFSSLLAGSYTASVKDANGCTFTKTFVVSNIAGPSNVTASTQATTCGGTNGTITLTGVTGGTSPYTYSLDGTTFQTSASFSDLKAATYTITVKDANGCVFTKAVVLQNISGPTDYTLTATATTCGNPNGSVVASNVVGGTAPYTYSKDGTTFQTSASFSGLTAGSYSITVKDANGCILSKSISLSNIAGPSAVAASTRSTTCGASNGELLVTSVTGGTAPYTYSKDGTTFQNSASFLNLVAGTYTITVKDANGCTVAKTFTVSNITGPTAVTAKGIAASCLNNDGSLSITGVTGGTAPYSYSINGSIFQNGTSFTGLATGNYTVTVKDANGCLVTALVTVGKNVPTAFAATVASTTCGNSNGSITLGTVTGGTAPYTYSKDGTTFQTATTFTNLAAGTHTITVKDVNGCTFSRQITITNIAGPSGFVATAKSTTCGNANGELSIGSIASGTAPFTYSLDGISFQASATFTDLEEGQYNLTVKDANGCTITKSATIANIPGPTAFSASTQTTSCGRANGGFTITAVTGGTAPYTYSTNGTTFQTSATFSSLLAGTYTVAVKDANGCVVSQPVTIQDVAGPSVLRLTSTSSTCGRNNGTIEVEATTGGSAPYTYALNGGAFQTDLTFTGILAGTHTILVKDANGCTFSQTISVTDVAGPSNLLATTKASTCGSSNGEVTLTGVTGGTAPYTYSKDGSSFQASATFVNLMAGTYTITVKDANGCSFAKSVTVTNITGPTKVTATVQPASCQNNDGSLTITGVIGGTAPYLYSINGSSYQSEALFAGLATGTYTVYAKDANGCLTTTSVLIKENAPVNFVASAAPSTCGNANGSISIGTITGGTAPYLYSADGGTFQTSATLSDLLTGSHSITIKDSKGCTITKQVTVSNITGPTNATFTNKASTCGNANAELTVASVSGGTAPYTYSVDGGTFQASNTFTGLAAGSHILTIKDANGCTFSKPATLTNIAGPSDFTASPQATSCGRNNGSISIAGVVNGTAPYTYSINGAAYQSETTFSSLTAGVYTLSLKDANGCVVSKDITVRDIAGPAGLTLTSIASTCGASNGSILIKGVTGGTAPYSYALSSDNFQNNTSYAGLATGDYTITVKDANGCTFSEKIRVENEAGPTAISATLKSSTCGASNGELVVSGITGGAAPYTYAVNGSTYQNSPTFTALAAGIYTLTVTDANGCTFQKSFTLTNIVGPTAITASSLAASCQDNDGSIKVAGVDGGTAPYQYAINGGVFQASVDFSSLAAGTYSLIAKDANGCEVSTTVLVKTNLLASFTKTTVSSTCGSSNGSITITGVSGGTAPYMYSVDGINFQTSTTLSGLLAGTYNVTIKDAKGCTVTNSVMVNNIAGSSSLASVLTATTCGNSNGKITISGVTGGTNPYTYSLDGITYQTSTSFTGLTAGTYTLWVKDAKGCTYSKAVTLSDVAGPSGVMASTQPASCLNNDGSVTVGSVTGGTAPYNYSINGSTFQASATFTGVASGTYTLTVKDAYGCTTSTQVQVDKNIPTAFNSTTVSSTCGSNNGSLTVTGITGGFAPYTYSKNGTTFQTSATFTELAAGAWTITVKDAKGCTFTDQVTIVNIPGPTDFTTNATASTCGNRNGELTIGDITGGTAPYTYALNGGAYQASATFSGLVAGTYQIAVKDANGCLLNKTVQVTNIAGPALSATTKASTCGTSNGQITATATSGTAPYQYSLDGVSFQSENSFLNLMAGAYTVTVKDANGCITTTSVSVTNINGPTALSLASTASTCGNKNGMLAISGVTGGTAPYHYSLDGTTFQASTNFGQLLAGTYTITVKDVNGCTFTQEAKVTNIPGPSDFTLSSKASTCGGSNGTLTISAVEGGTAPYMYSLEGGVFQTSATFSNLTAGTYSFTVKDANGCTLAKEATITDVAGPSQITAAVTSTTCSSSNGTISISGVTGGTGPYTYSRDGVTFQTGSNFSGLAAGTYTLLVKDANGCTLSKIVTLENITGPSAIQLAGISSTCGNANGEVVINGVTGGTAPYLYSLDGGAYQATPSFQDLLAGTHTVMVKDANGCTTSKSIVLENISGPSNLVFSTVSSTCGNSNGSLTVTSTVGGTVPYQYSVDGINFQASTTFTGLAAGTHTVTVKDTNGCSFKKAVTVTNIAGPTALTASSTSASCQNNDGSVTVGTITGGTAPFTYSINGTTFQTEKGFTGLAAGTYTVYAKDANGCLVTKTVVVEENVPTRFTWTAKASTCGRSDGELTIGQVTGGTGPYLYSQNGTTFQASATFNNLAAGTYTITVKDSKGCLYRQTVSISNISGPVFTVASSNSTCGSTNGAITITGTSGGMAPYTYSKDGTTFQTGATFSNLKAGTYAITAKDVNGCVSTETVTVKDTSGPTDVLLTAASSTCGNSNGTIIVGTVTAGTAPFSYSINGTTFQASATFANLKADSYTIIVKDANGCRFSKSIQVENIAGPTQVLLVTTASTCGNSNGTVSINGVQGGTAPYQFSLNGSTFQASAAFANVLAGEHTVVVKDVNGCTFTQKVTLTNIAGPSTFAFATQSSICGSNNGAITITGVTGGTAPYTYSKDGVNFQADASFTGVLAGAHIVTVKDANGCTVSKSVSVSDVKGPTAIATSIIPSSCADNDGSIKVSGVTGGTAPFQYSLNGAALTSELSFTGLGVGTYTLKVRDANGCEVSTSVKVEQNLPTTFAFTTVASTCGNSNGSITIGSIAGGFGPYQYSKDGTTFQTGATFSGLMAGNHTLTVKDARGCVVSKSVTLNNLAGPSDLFTSIKASTCADSNGEITISTVTGGTAPYTYSKDGGTFQTSANFTNLSASAYLFTVKDANGCIYKEEVTLQDISGPSFTAVAQASTCSASNGTVTVRDLIGGTAPFTYSKDGKTFQTSATFTGLMAGTYTILVKDANGCSFSRTVKVENVAGPSDLQLTATASTCGSSNGAIEVREATGGTAPFTYALDGGAFQTSTYFDAILNGEHTIHVKDANGCTYSEKITVTDVAGPSAIVATAKASTCGNANGELVITEVVDGTAPFTYSKDGATFQATSTFTGLAAGSYTITVKDANGCTTSKVFTVNNTAGPTLVATTTNPASCSNQDGRLTIASVTGGKAPYSYSINGTTFQPQTTFEAIAAGTYTITVKDANGCLVTATAQVGQNVPTAFASTTVASTCGQSNGKIQVTGITGGTAPYSYSLDGTTFQSASSFSGVGAGTHTVFVKDAKGCTYSGQVQVTNVAGPTAFILNPKASTCGNANGQATVGTVTGGTAPFTYSLDGATFQTGSTFSGLMANEYTITVKDANGCTFSQQVIIQNVAGPSDLIAETKASSCGRSNGQVSVAQVTGGTGPYTYSLNGGNFQTSNIFTGLPAGSFLLMAKDANGCISSNTITITNVAGPTEITTTLAASTCGAQNGSIHVTATTGGTAPYTYALGNGNFQVGTTFASLAAGDYTLTVKDANGCTHSTQVTVENIAGPSDLVATVTSSTCGEANGQVAFTKVLGGTEPYVYSIDGTSFQSSVTFADLLAGTHTFTVKDANGCTLTKAFTVTNLAGPTKVVAASTLASCQGADGSITVGTVTGGMAPYRYSVDGTLYQSGPTFASLTAGRYTVTVKDANGCLVSTSITVDTNTPKAVTSTTKASTCGNSNGEITITSVTGGTAPYQYSVNGLDFQASASFTGLEAGTHTITVKDAKGCTVSHEVAITNIAGPSGFASTVQASTCGLANGEVTLGNITGGTEPFKYSLDGQVYQASATFKALAAGTYTITVKDANGCIVAQQVEITNVSGPSAFALETKASTCGHNNGSITITEVTAGTAPYSYSKDGSTFQASSVFSNLPAGEYTFWVKDANGCTISKAVRLDNVPGPSDLLLTNTASTCGAQNGTITLSEVTGGTAPFSYALNNGAFQAEADFANVKAGTYTITVKDANGCTFSQTITVRDIAGPSGVLAQTTATTCGASNGAVTITSVSGGTAPYSYSLNGNTYQAAATFQKVAAGTYTIHVKDANSCTFTTTVTVASVAGPSALASTTTSASCTDQDGSLTVTGVTGGTAPYSYSINGGNFQNSATFTALASGRHVVTAKDANGCETSATVQIGQQAPVQFAASASASTCAGTNGKITVDNVTGGSAPYSYSLNGGSFQSGSSFTGLTAGTYTITVKDAKGCTHTEQVEVRDVAGFAGMTASVQAATCNASNGKLTVSTLAGGTAPFQYSLDGNTFQSAATFIKLEAGKYTVWVKDANGCTFSQEAEIPAIEGPSDFKIGVQASACGNANGTISVADITGGVAPFTYSKDGSTFQASAVFENLPAGTYAITVKDANGCTHVREVEVEKADGPKDFMMTSLAPACGKSTGSVTVSEFTGGTAPFTIALEGGNLRKSAKNVTSFTFDQLPAGSYTVSVIDVNGCSLTRQITLTDQKGITAFITSTKPVTCSEKGTLTVTATTGGTAPFQYSLDGTTFQVSNTFTQLAAATYTVHVKDTNGCSAVATVKVIENKLQEATLTATPEDCGLKNGSITATNITGGTEPYSYSLNGGTFQATASFKSLTAGSYTFAVKDATGCVITQSITVGSTGGVQSFILAKTDATCGSNSGTVTVGQVTGGQSPYTYSINGTYFQTSPAFTGLAEGTYQMTVKDAKGCQTVQPITVASSQTITKVSFTAEPAGCGQATGRVTVTEVTGGVAPYTYSLNGTTFTSNTLLIGIAPGTYQLTVKDAKGCTYSTPVAVTQVGAQIALVKDVLCQGDANGSILLSTQGAKGQAEFSINNGQSFQKDSVFSNLAAGTYEVVARFNGSCTMSLGKITVKAPAVLKVAVKPLTASTASVTSISGGTAPYTYQVDQGAFITESEFQNLTAGNHTLVVKDKNGCTLKVTFTMPTIEDGKGIEIPTGFTPNGDGINDVWVLKNVSTYFPGCSVTVYNRWGSPVFESRGYAKPWDGTHMGKPVPAGTYYTVVELGNGQPAIRKSLTIIR</sequence>
<feature type="signal peptide" evidence="1">
    <location>
        <begin position="1"/>
        <end position="30"/>
    </location>
</feature>
<accession>A0A6P1P1E3</accession>
<dbReference type="Pfam" id="PF13573">
    <property type="entry name" value="SprB"/>
    <property type="match status" value="39"/>
</dbReference>
<reference evidence="2 3" key="1">
    <citation type="submission" date="2020-01" db="EMBL/GenBank/DDBJ databases">
        <authorList>
            <person name="Kim M."/>
        </authorList>
    </citation>
    <scope>NUCLEOTIDE SEQUENCE [LARGE SCALE GENOMIC DNA]</scope>
    <source>
        <strain evidence="2 3">BT10</strain>
    </source>
</reference>
<dbReference type="RefSeq" id="WP_160690965.1">
    <property type="nucleotide sequence ID" value="NZ_CP047897.1"/>
</dbReference>
<evidence type="ECO:0000313" key="3">
    <source>
        <dbReference type="Proteomes" id="UP000464214"/>
    </source>
</evidence>
<gene>
    <name evidence="2" type="ORF">GU926_08655</name>
</gene>
<evidence type="ECO:0000256" key="1">
    <source>
        <dbReference type="SAM" id="SignalP"/>
    </source>
</evidence>
<evidence type="ECO:0000313" key="2">
    <source>
        <dbReference type="EMBL" id="QHL87503.1"/>
    </source>
</evidence>
<protein>
    <submittedName>
        <fullName evidence="2">T9SS type B sorting domain-containing protein</fullName>
    </submittedName>
</protein>
<dbReference type="Pfam" id="PF13585">
    <property type="entry name" value="CHU_C"/>
    <property type="match status" value="1"/>
</dbReference>
<feature type="chain" id="PRO_5026764111" evidence="1">
    <location>
        <begin position="31"/>
        <end position="5699"/>
    </location>
</feature>
<name>A0A6P1P1E3_9BACT</name>
<dbReference type="Proteomes" id="UP000464214">
    <property type="component" value="Chromosome"/>
</dbReference>
<dbReference type="NCBIfam" id="TIGR04131">
    <property type="entry name" value="Bac_Flav_CTERM"/>
    <property type="match status" value="1"/>
</dbReference>
<dbReference type="Gene3D" id="2.60.40.740">
    <property type="match status" value="9"/>
</dbReference>
<dbReference type="EMBL" id="CP047897">
    <property type="protein sequence ID" value="QHL87503.1"/>
    <property type="molecule type" value="Genomic_DNA"/>
</dbReference>
<proteinExistence type="predicted"/>
<dbReference type="KEGG" id="nib:GU926_08655"/>